<keyword evidence="2" id="KW-1185">Reference proteome</keyword>
<reference evidence="1" key="1">
    <citation type="submission" date="2021-06" db="EMBL/GenBank/DDBJ databases">
        <authorList>
            <person name="Kallberg Y."/>
            <person name="Tangrot J."/>
            <person name="Rosling A."/>
        </authorList>
    </citation>
    <scope>NUCLEOTIDE SEQUENCE</scope>
    <source>
        <strain evidence="1">28 12/20/2015</strain>
    </source>
</reference>
<evidence type="ECO:0000313" key="2">
    <source>
        <dbReference type="Proteomes" id="UP000789366"/>
    </source>
</evidence>
<gene>
    <name evidence="1" type="ORF">SPELUC_LOCUS6313</name>
</gene>
<dbReference type="EMBL" id="CAJVPW010007326">
    <property type="protein sequence ID" value="CAG8579662.1"/>
    <property type="molecule type" value="Genomic_DNA"/>
</dbReference>
<organism evidence="1 2">
    <name type="scientific">Cetraspora pellucida</name>
    <dbReference type="NCBI Taxonomy" id="1433469"/>
    <lineage>
        <taxon>Eukaryota</taxon>
        <taxon>Fungi</taxon>
        <taxon>Fungi incertae sedis</taxon>
        <taxon>Mucoromycota</taxon>
        <taxon>Glomeromycotina</taxon>
        <taxon>Glomeromycetes</taxon>
        <taxon>Diversisporales</taxon>
        <taxon>Gigasporaceae</taxon>
        <taxon>Cetraspora</taxon>
    </lineage>
</organism>
<name>A0ACA9MBZ2_9GLOM</name>
<protein>
    <submittedName>
        <fullName evidence="1">17782_t:CDS:1</fullName>
    </submittedName>
</protein>
<accession>A0ACA9MBZ2</accession>
<comment type="caution">
    <text evidence="1">The sequence shown here is derived from an EMBL/GenBank/DDBJ whole genome shotgun (WGS) entry which is preliminary data.</text>
</comment>
<sequence length="177" mass="20285">MESALVLSKRRFDLLFNRMNNQEHEEIQEQPIKESEQSSEQSSEQTEAETSGPRGPAICAHYPSGCSFTMKINNISRGIAVSGYHRHLVWAFQECNNFVKKKNDEKDKNIVSKLEEILTLAQINFDKNESIDSKLDKAVQFARDVTDLSQSGQVNRVQALINELREENKRLKEENAK</sequence>
<evidence type="ECO:0000313" key="1">
    <source>
        <dbReference type="EMBL" id="CAG8579662.1"/>
    </source>
</evidence>
<proteinExistence type="predicted"/>
<dbReference type="Proteomes" id="UP000789366">
    <property type="component" value="Unassembled WGS sequence"/>
</dbReference>
<feature type="non-terminal residue" evidence="1">
    <location>
        <position position="177"/>
    </location>
</feature>